<keyword evidence="1" id="KW-0732">Signal</keyword>
<gene>
    <name evidence="3" type="ORF">GO755_36410</name>
</gene>
<dbReference type="EMBL" id="WPIN01000024">
    <property type="protein sequence ID" value="MVM35561.1"/>
    <property type="molecule type" value="Genomic_DNA"/>
</dbReference>
<protein>
    <submittedName>
        <fullName evidence="3">DUF2846 domain-containing protein</fullName>
    </submittedName>
</protein>
<evidence type="ECO:0000313" key="3">
    <source>
        <dbReference type="EMBL" id="MVM35561.1"/>
    </source>
</evidence>
<feature type="chain" id="PRO_5029485304" evidence="1">
    <location>
        <begin position="21"/>
        <end position="148"/>
    </location>
</feature>
<evidence type="ECO:0000313" key="4">
    <source>
        <dbReference type="Proteomes" id="UP000436006"/>
    </source>
</evidence>
<organism evidence="3 4">
    <name type="scientific">Spirosoma arboris</name>
    <dbReference type="NCBI Taxonomy" id="2682092"/>
    <lineage>
        <taxon>Bacteria</taxon>
        <taxon>Pseudomonadati</taxon>
        <taxon>Bacteroidota</taxon>
        <taxon>Cytophagia</taxon>
        <taxon>Cytophagales</taxon>
        <taxon>Cytophagaceae</taxon>
        <taxon>Spirosoma</taxon>
    </lineage>
</organism>
<dbReference type="Proteomes" id="UP000436006">
    <property type="component" value="Unassembled WGS sequence"/>
</dbReference>
<reference evidence="3 4" key="1">
    <citation type="submission" date="2019-12" db="EMBL/GenBank/DDBJ databases">
        <title>Spirosoma sp. HMF4905 genome sequencing and assembly.</title>
        <authorList>
            <person name="Kang H."/>
            <person name="Cha I."/>
            <person name="Kim H."/>
            <person name="Joh K."/>
        </authorList>
    </citation>
    <scope>NUCLEOTIDE SEQUENCE [LARGE SCALE GENOMIC DNA]</scope>
    <source>
        <strain evidence="3 4">HMF4905</strain>
    </source>
</reference>
<comment type="caution">
    <text evidence="3">The sequence shown here is derived from an EMBL/GenBank/DDBJ whole genome shotgun (WGS) entry which is preliminary data.</text>
</comment>
<feature type="signal peptide" evidence="1">
    <location>
        <begin position="1"/>
        <end position="20"/>
    </location>
</feature>
<keyword evidence="4" id="KW-1185">Reference proteome</keyword>
<name>A0A7K1SP48_9BACT</name>
<evidence type="ECO:0000259" key="2">
    <source>
        <dbReference type="Pfam" id="PF11008"/>
    </source>
</evidence>
<feature type="domain" description="DUF2846" evidence="2">
    <location>
        <begin position="30"/>
        <end position="114"/>
    </location>
</feature>
<dbReference type="RefSeq" id="WP_157590367.1">
    <property type="nucleotide sequence ID" value="NZ_WPIN01000024.1"/>
</dbReference>
<evidence type="ECO:0000256" key="1">
    <source>
        <dbReference type="SAM" id="SignalP"/>
    </source>
</evidence>
<accession>A0A7K1SP48</accession>
<dbReference type="Pfam" id="PF11008">
    <property type="entry name" value="DUF2846"/>
    <property type="match status" value="1"/>
</dbReference>
<dbReference type="InterPro" id="IPR022548">
    <property type="entry name" value="DUF2846"/>
</dbReference>
<dbReference type="AlphaFoldDB" id="A0A7K1SP48"/>
<proteinExistence type="predicted"/>
<sequence length="148" mass="16370">MKSPFLFILIGLSLMSAAFRSDSLTTSASADFATVYIYRGGQFFGAGLNYAIFANGEKICKLSNNRYIEYKAKPGALSLTAHRGGIEVFKKETGLDMQVEAGKSYYVKGDQKSSITRTRLELSEVTENTAKRDMKDMTVDACQETMDK</sequence>